<evidence type="ECO:0000259" key="6">
    <source>
        <dbReference type="Pfam" id="PF01699"/>
    </source>
</evidence>
<keyword evidence="3 5" id="KW-1133">Transmembrane helix</keyword>
<feature type="transmembrane region" description="Helical" evidence="5">
    <location>
        <begin position="272"/>
        <end position="290"/>
    </location>
</feature>
<keyword evidence="2 5" id="KW-0812">Transmembrane</keyword>
<dbReference type="PANTHER" id="PTHR10846:SF8">
    <property type="entry name" value="INNER MEMBRANE PROTEIN YRBG"/>
    <property type="match status" value="1"/>
</dbReference>
<dbReference type="GO" id="GO:0006874">
    <property type="term" value="P:intracellular calcium ion homeostasis"/>
    <property type="evidence" value="ECO:0007669"/>
    <property type="project" value="TreeGrafter"/>
</dbReference>
<dbReference type="InterPro" id="IPR004837">
    <property type="entry name" value="NaCa_Exmemb"/>
</dbReference>
<feature type="transmembrane region" description="Helical" evidence="5">
    <location>
        <begin position="71"/>
        <end position="92"/>
    </location>
</feature>
<evidence type="ECO:0000256" key="1">
    <source>
        <dbReference type="ARBA" id="ARBA00004141"/>
    </source>
</evidence>
<dbReference type="EMBL" id="NIBG01000015">
    <property type="protein sequence ID" value="PAB58458.1"/>
    <property type="molecule type" value="Genomic_DNA"/>
</dbReference>
<feature type="domain" description="Sodium/calcium exchanger membrane region" evidence="6">
    <location>
        <begin position="172"/>
        <end position="312"/>
    </location>
</feature>
<feature type="transmembrane region" description="Helical" evidence="5">
    <location>
        <begin position="197"/>
        <end position="216"/>
    </location>
</feature>
<dbReference type="InterPro" id="IPR044880">
    <property type="entry name" value="NCX_ion-bd_dom_sf"/>
</dbReference>
<comment type="caution">
    <text evidence="7">The sequence shown here is derived from an EMBL/GenBank/DDBJ whole genome shotgun (WGS) entry which is preliminary data.</text>
</comment>
<dbReference type="Proteomes" id="UP000216024">
    <property type="component" value="Unassembled WGS sequence"/>
</dbReference>
<keyword evidence="4 5" id="KW-0472">Membrane</keyword>
<dbReference type="PANTHER" id="PTHR10846">
    <property type="entry name" value="SODIUM/POTASSIUM/CALCIUM EXCHANGER"/>
    <property type="match status" value="1"/>
</dbReference>
<gene>
    <name evidence="7" type="ORF">CCE28_15225</name>
</gene>
<keyword evidence="8" id="KW-1185">Reference proteome</keyword>
<feature type="transmembrane region" description="Helical" evidence="5">
    <location>
        <begin position="237"/>
        <end position="260"/>
    </location>
</feature>
<evidence type="ECO:0000256" key="4">
    <source>
        <dbReference type="ARBA" id="ARBA00023136"/>
    </source>
</evidence>
<feature type="transmembrane region" description="Helical" evidence="5">
    <location>
        <begin position="173"/>
        <end position="191"/>
    </location>
</feature>
<dbReference type="OrthoDB" id="9794225at2"/>
<sequence length="315" mass="33980">MYYILLVLGFILLIKGADFFVDGASSIAKLLKVPPVLIGLTIVAFGTSSPEGAVSIRAAINGNNGLSLGNIIGSNMFNMSLVIGIAAIIIPLKVEMQTIKKEIPFTLLAAIVVEILMADVFLNKQDTNMLSRSDGLVLLCFFIIFMYYLFEVAMKSRENYEEEFHEVSKGKSIIYTIAGLIAILVGGDLVVKSSSKIALAFGMSETLVAITIVSLGTSLPELITCVTAARKGYSDMAVGNIVGSNIFNTLFVLGTSATINPLVVESGLNIDVGFMVIYTFLLLIFSILHYKIVRWEGALLVLSYGGYIVYVLGNK</sequence>
<dbReference type="InterPro" id="IPR004481">
    <property type="entry name" value="K/Na/Ca-exchanger"/>
</dbReference>
<comment type="subcellular location">
    <subcellularLocation>
        <location evidence="1">Membrane</location>
        <topology evidence="1">Multi-pass membrane protein</topology>
    </subcellularLocation>
</comment>
<dbReference type="GO" id="GO:0005886">
    <property type="term" value="C:plasma membrane"/>
    <property type="evidence" value="ECO:0007669"/>
    <property type="project" value="TreeGrafter"/>
</dbReference>
<dbReference type="GO" id="GO:0005262">
    <property type="term" value="F:calcium channel activity"/>
    <property type="evidence" value="ECO:0007669"/>
    <property type="project" value="TreeGrafter"/>
</dbReference>
<protein>
    <submittedName>
        <fullName evidence="7">Sodium:proton exchanger</fullName>
    </submittedName>
</protein>
<name>A0A267MHQ1_9FIRM</name>
<evidence type="ECO:0000256" key="2">
    <source>
        <dbReference type="ARBA" id="ARBA00022692"/>
    </source>
</evidence>
<feature type="transmembrane region" description="Helical" evidence="5">
    <location>
        <begin position="297"/>
        <end position="313"/>
    </location>
</feature>
<evidence type="ECO:0000313" key="7">
    <source>
        <dbReference type="EMBL" id="PAB58458.1"/>
    </source>
</evidence>
<reference evidence="7 8" key="1">
    <citation type="submission" date="2017-06" db="EMBL/GenBank/DDBJ databases">
        <title>Draft genome sequence of anaerobic fermentative bacterium Anaeromicrobium sediminis DY2726D isolated from West Pacific Ocean sediments.</title>
        <authorList>
            <person name="Zeng X."/>
        </authorList>
    </citation>
    <scope>NUCLEOTIDE SEQUENCE [LARGE SCALE GENOMIC DNA]</scope>
    <source>
        <strain evidence="7 8">DY2726D</strain>
    </source>
</reference>
<evidence type="ECO:0000256" key="3">
    <source>
        <dbReference type="ARBA" id="ARBA00022989"/>
    </source>
</evidence>
<dbReference type="AlphaFoldDB" id="A0A267MHQ1"/>
<proteinExistence type="predicted"/>
<organism evidence="7 8">
    <name type="scientific">Anaeromicrobium sediminis</name>
    <dbReference type="NCBI Taxonomy" id="1478221"/>
    <lineage>
        <taxon>Bacteria</taxon>
        <taxon>Bacillati</taxon>
        <taxon>Bacillota</taxon>
        <taxon>Clostridia</taxon>
        <taxon>Peptostreptococcales</taxon>
        <taxon>Thermotaleaceae</taxon>
        <taxon>Anaeromicrobium</taxon>
    </lineage>
</organism>
<dbReference type="Gene3D" id="1.20.1420.30">
    <property type="entry name" value="NCX, central ion-binding region"/>
    <property type="match status" value="1"/>
</dbReference>
<feature type="transmembrane region" description="Helical" evidence="5">
    <location>
        <begin position="135"/>
        <end position="153"/>
    </location>
</feature>
<dbReference type="RefSeq" id="WP_095134588.1">
    <property type="nucleotide sequence ID" value="NZ_NIBG01000015.1"/>
</dbReference>
<accession>A0A267MHQ1</accession>
<feature type="transmembrane region" description="Helical" evidence="5">
    <location>
        <begin position="104"/>
        <end position="123"/>
    </location>
</feature>
<evidence type="ECO:0000256" key="5">
    <source>
        <dbReference type="SAM" id="Phobius"/>
    </source>
</evidence>
<dbReference type="GO" id="GO:0008273">
    <property type="term" value="F:calcium, potassium:sodium antiporter activity"/>
    <property type="evidence" value="ECO:0007669"/>
    <property type="project" value="TreeGrafter"/>
</dbReference>
<dbReference type="Pfam" id="PF01699">
    <property type="entry name" value="Na_Ca_ex"/>
    <property type="match status" value="2"/>
</dbReference>
<evidence type="ECO:0000313" key="8">
    <source>
        <dbReference type="Proteomes" id="UP000216024"/>
    </source>
</evidence>
<feature type="domain" description="Sodium/calcium exchanger membrane region" evidence="6">
    <location>
        <begin position="2"/>
        <end position="150"/>
    </location>
</feature>
<dbReference type="NCBIfam" id="TIGR00367">
    <property type="entry name" value="calcium/sodium antiporter"/>
    <property type="match status" value="1"/>
</dbReference>